<dbReference type="GeneID" id="24829302"/>
<dbReference type="InterPro" id="IPR058240">
    <property type="entry name" value="rSAM_sf"/>
</dbReference>
<dbReference type="SFLD" id="SFLDS00029">
    <property type="entry name" value="Radical_SAM"/>
    <property type="match status" value="1"/>
</dbReference>
<dbReference type="GO" id="GO:0003824">
    <property type="term" value="F:catalytic activity"/>
    <property type="evidence" value="ECO:0007669"/>
    <property type="project" value="InterPro"/>
</dbReference>
<dbReference type="Pfam" id="PF02310">
    <property type="entry name" value="B12-binding"/>
    <property type="match status" value="1"/>
</dbReference>
<dbReference type="InterPro" id="IPR006158">
    <property type="entry name" value="Cobalamin-bd"/>
</dbReference>
<organism evidence="8 9">
    <name type="scientific">Methanosarcina horonobensis HB-1 = JCM 15518</name>
    <dbReference type="NCBI Taxonomy" id="1434110"/>
    <lineage>
        <taxon>Archaea</taxon>
        <taxon>Methanobacteriati</taxon>
        <taxon>Methanobacteriota</taxon>
        <taxon>Stenosarchaea group</taxon>
        <taxon>Methanomicrobia</taxon>
        <taxon>Methanosarcinales</taxon>
        <taxon>Methanosarcinaceae</taxon>
        <taxon>Methanosarcina</taxon>
    </lineage>
</organism>
<dbReference type="InterPro" id="IPR023404">
    <property type="entry name" value="rSAM_horseshoe"/>
</dbReference>
<dbReference type="GO" id="GO:0046872">
    <property type="term" value="F:metal ion binding"/>
    <property type="evidence" value="ECO:0007669"/>
    <property type="project" value="UniProtKB-KW"/>
</dbReference>
<dbReference type="InterPro" id="IPR006638">
    <property type="entry name" value="Elp3/MiaA/NifB-like_rSAM"/>
</dbReference>
<keyword evidence="2" id="KW-0949">S-adenosyl-L-methionine</keyword>
<evidence type="ECO:0000256" key="2">
    <source>
        <dbReference type="ARBA" id="ARBA00022691"/>
    </source>
</evidence>
<protein>
    <submittedName>
        <fullName evidence="8">Fe-S oxidoreductase</fullName>
    </submittedName>
</protein>
<dbReference type="GO" id="GO:0051539">
    <property type="term" value="F:4 iron, 4 sulfur cluster binding"/>
    <property type="evidence" value="ECO:0007669"/>
    <property type="project" value="UniProtKB-KW"/>
</dbReference>
<feature type="domain" description="Radical SAM core" evidence="7">
    <location>
        <begin position="196"/>
        <end position="415"/>
    </location>
</feature>
<evidence type="ECO:0000256" key="1">
    <source>
        <dbReference type="ARBA" id="ARBA00001966"/>
    </source>
</evidence>
<dbReference type="SFLD" id="SFLDG01123">
    <property type="entry name" value="methyltransferase_(Class_B)"/>
    <property type="match status" value="1"/>
</dbReference>
<dbReference type="RefSeq" id="WP_048136740.1">
    <property type="nucleotide sequence ID" value="NZ_CP009516.1"/>
</dbReference>
<dbReference type="InterPro" id="IPR051198">
    <property type="entry name" value="BchE-like"/>
</dbReference>
<dbReference type="OrthoDB" id="2305at2157"/>
<evidence type="ECO:0000256" key="3">
    <source>
        <dbReference type="ARBA" id="ARBA00022723"/>
    </source>
</evidence>
<dbReference type="KEGG" id="mhor:MSHOH_0183"/>
<dbReference type="SMART" id="SM00729">
    <property type="entry name" value="Elp3"/>
    <property type="match status" value="1"/>
</dbReference>
<dbReference type="PANTHER" id="PTHR43409:SF16">
    <property type="entry name" value="SLR0320 PROTEIN"/>
    <property type="match status" value="1"/>
</dbReference>
<dbReference type="EMBL" id="CP009516">
    <property type="protein sequence ID" value="AKB76666.1"/>
    <property type="molecule type" value="Genomic_DNA"/>
</dbReference>
<dbReference type="InterPro" id="IPR034466">
    <property type="entry name" value="Methyltransferase_Class_B"/>
</dbReference>
<evidence type="ECO:0000256" key="5">
    <source>
        <dbReference type="ARBA" id="ARBA00023014"/>
    </source>
</evidence>
<keyword evidence="3" id="KW-0479">Metal-binding</keyword>
<dbReference type="CDD" id="cd01335">
    <property type="entry name" value="Radical_SAM"/>
    <property type="match status" value="1"/>
</dbReference>
<feature type="domain" description="B12-binding" evidence="6">
    <location>
        <begin position="18"/>
        <end position="149"/>
    </location>
</feature>
<dbReference type="AlphaFoldDB" id="A0A0E3S7X0"/>
<evidence type="ECO:0000259" key="7">
    <source>
        <dbReference type="PROSITE" id="PS51918"/>
    </source>
</evidence>
<sequence>MKVYLLNPPYYPHFGRGARWQDTGRGGTLYYPIWLSYATALLEEDNEVRLVDAPAWGWDKEDVIKDIGIFKPNLLVIDSSFPSLNNDINVAESIKRSYNEIKIVLVGPPASQFSEKILESNGIDIVARWEYDFTLKEVAEKFENGDDWLKDIKGISFKKDGKVIHSSDRAFSTSEDLDKIPFVSKVYKKHLHINDYFLGQSLYPEVQIFTGRGCPNRCTFCSWPQTLMGRKYRYRSVSNLLDEVEWIGKNLSVKEIFFEDDTFTLSKNRVLEFCKGYRDRKLKIVWACNARVDSLDLETMKAMKKANCRLLIAGYESGSDVILKNVKKGITVDQIKEFSKNAKKARLLVHGDIIFGLPGETKETINKTKQLIRTVKPDILQVAVASPFPGTEFYEYCKNNSCLLTNDPNKYLDEKGHQKAIISYPALSNEDMVSEVNTLLKNYYLSLQYVPLAFNQIFRKNGFQELKRLLFSAKMFLGYVNEK</sequence>
<dbReference type="STRING" id="1434110.MSHOH_0183"/>
<dbReference type="PATRIC" id="fig|1434110.4.peg.209"/>
<keyword evidence="4" id="KW-0408">Iron</keyword>
<evidence type="ECO:0000313" key="9">
    <source>
        <dbReference type="Proteomes" id="UP000033101"/>
    </source>
</evidence>
<evidence type="ECO:0000256" key="4">
    <source>
        <dbReference type="ARBA" id="ARBA00023004"/>
    </source>
</evidence>
<keyword evidence="5" id="KW-0411">Iron-sulfur</keyword>
<keyword evidence="9" id="KW-1185">Reference proteome</keyword>
<comment type="cofactor">
    <cofactor evidence="1">
        <name>[4Fe-4S] cluster</name>
        <dbReference type="ChEBI" id="CHEBI:49883"/>
    </cofactor>
</comment>
<dbReference type="Proteomes" id="UP000033101">
    <property type="component" value="Chromosome"/>
</dbReference>
<evidence type="ECO:0000259" key="6">
    <source>
        <dbReference type="PROSITE" id="PS51332"/>
    </source>
</evidence>
<reference evidence="8 9" key="1">
    <citation type="submission" date="2014-07" db="EMBL/GenBank/DDBJ databases">
        <title>Methanogenic archaea and the global carbon cycle.</title>
        <authorList>
            <person name="Henriksen J.R."/>
            <person name="Luke J."/>
            <person name="Reinhart S."/>
            <person name="Benedict M.N."/>
            <person name="Youngblut N.D."/>
            <person name="Metcalf M.E."/>
            <person name="Whitaker R.J."/>
            <person name="Metcalf W.W."/>
        </authorList>
    </citation>
    <scope>NUCLEOTIDE SEQUENCE [LARGE SCALE GENOMIC DNA]</scope>
    <source>
        <strain evidence="8 9">HB-1</strain>
    </source>
</reference>
<name>A0A0E3S7X0_9EURY</name>
<dbReference type="GO" id="GO:0031419">
    <property type="term" value="F:cobalamin binding"/>
    <property type="evidence" value="ECO:0007669"/>
    <property type="project" value="InterPro"/>
</dbReference>
<dbReference type="PROSITE" id="PS51918">
    <property type="entry name" value="RADICAL_SAM"/>
    <property type="match status" value="1"/>
</dbReference>
<evidence type="ECO:0000313" key="8">
    <source>
        <dbReference type="EMBL" id="AKB76666.1"/>
    </source>
</evidence>
<dbReference type="InterPro" id="IPR007197">
    <property type="entry name" value="rSAM"/>
</dbReference>
<dbReference type="GO" id="GO:0005829">
    <property type="term" value="C:cytosol"/>
    <property type="evidence" value="ECO:0007669"/>
    <property type="project" value="TreeGrafter"/>
</dbReference>
<accession>A0A0E3S7X0</accession>
<dbReference type="HOGENOM" id="CLU_021572_4_2_2"/>
<gene>
    <name evidence="8" type="ORF">MSHOH_0183</name>
</gene>
<dbReference type="PANTHER" id="PTHR43409">
    <property type="entry name" value="ANAEROBIC MAGNESIUM-PROTOPORPHYRIN IX MONOMETHYL ESTER CYCLASE-RELATED"/>
    <property type="match status" value="1"/>
</dbReference>
<dbReference type="SFLD" id="SFLDG01082">
    <property type="entry name" value="B12-binding_domain_containing"/>
    <property type="match status" value="1"/>
</dbReference>
<dbReference type="SUPFAM" id="SSF102114">
    <property type="entry name" value="Radical SAM enzymes"/>
    <property type="match status" value="1"/>
</dbReference>
<dbReference type="Gene3D" id="3.80.30.20">
    <property type="entry name" value="tm_1862 like domain"/>
    <property type="match status" value="1"/>
</dbReference>
<dbReference type="PROSITE" id="PS51332">
    <property type="entry name" value="B12_BINDING"/>
    <property type="match status" value="1"/>
</dbReference>
<proteinExistence type="predicted"/>
<dbReference type="Gene3D" id="3.40.50.280">
    <property type="entry name" value="Cobalamin-binding domain"/>
    <property type="match status" value="1"/>
</dbReference>
<dbReference type="Pfam" id="PF04055">
    <property type="entry name" value="Radical_SAM"/>
    <property type="match status" value="1"/>
</dbReference>